<dbReference type="RefSeq" id="WP_035996638.1">
    <property type="nucleotide sequence ID" value="NZ_CP012747.1"/>
</dbReference>
<dbReference type="EMBL" id="CP012747">
    <property type="protein sequence ID" value="ALL69206.1"/>
    <property type="molecule type" value="Genomic_DNA"/>
</dbReference>
<accession>A0A0P0RKC1</accession>
<dbReference type="KEGG" id="bcai:K788_0007609"/>
<reference evidence="1 2" key="1">
    <citation type="journal article" date="2014" name="Genome Announc.">
        <title>Draft Genome Sequence of the Haloacid-Degrading Burkholderia caribensis Strain MBA4.</title>
        <authorList>
            <person name="Pan Y."/>
            <person name="Kong K.F."/>
            <person name="Tsang J.S."/>
        </authorList>
    </citation>
    <scope>NUCLEOTIDE SEQUENCE [LARGE SCALE GENOMIC DNA]</scope>
    <source>
        <strain evidence="1 2">MBA4</strain>
    </source>
</reference>
<organism evidence="1 2">
    <name type="scientific">Paraburkholderia caribensis MBA4</name>
    <dbReference type="NCBI Taxonomy" id="1323664"/>
    <lineage>
        <taxon>Bacteria</taxon>
        <taxon>Pseudomonadati</taxon>
        <taxon>Pseudomonadota</taxon>
        <taxon>Betaproteobacteria</taxon>
        <taxon>Burkholderiales</taxon>
        <taxon>Burkholderiaceae</taxon>
        <taxon>Paraburkholderia</taxon>
    </lineage>
</organism>
<dbReference type="Proteomes" id="UP000019146">
    <property type="component" value="Chromosome 2"/>
</dbReference>
<gene>
    <name evidence="1" type="ORF">K788_0007609</name>
</gene>
<protein>
    <submittedName>
        <fullName evidence="1">Uncharacterized protein</fullName>
    </submittedName>
</protein>
<evidence type="ECO:0000313" key="1">
    <source>
        <dbReference type="EMBL" id="ALL69206.1"/>
    </source>
</evidence>
<sequence>MTAASANQVVLFCGHMIDAPGRASERFPARLEEPVARAIAGELDAIGAGAGDIGLCSAACGSDLLFASAALDRHVTLRVYLPFDERTFIEQSVATGGERWVALYRRVTEATGRIFADDVLGPLAPGDDAFTRNNLLMLSDAERVRANALRLLCVWDGKRGDGPGGTYDLVKAVEARHGEVRRIDMEELLRARGP</sequence>
<dbReference type="GeneID" id="69972802"/>
<proteinExistence type="predicted"/>
<name>A0A0P0RKC1_9BURK</name>
<dbReference type="AlphaFoldDB" id="A0A0P0RKC1"/>
<dbReference type="Gene3D" id="3.40.50.450">
    <property type="match status" value="1"/>
</dbReference>
<evidence type="ECO:0000313" key="2">
    <source>
        <dbReference type="Proteomes" id="UP000019146"/>
    </source>
</evidence>